<evidence type="ECO:0000313" key="2">
    <source>
        <dbReference type="Proteomes" id="UP000092555"/>
    </source>
</evidence>
<reference evidence="1 2" key="1">
    <citation type="submission" date="2016-05" db="EMBL/GenBank/DDBJ databases">
        <title>Comparative genomics of biotechnologically important yeasts.</title>
        <authorList>
            <consortium name="DOE Joint Genome Institute"/>
            <person name="Riley R."/>
            <person name="Haridas S."/>
            <person name="Wolfe K.H."/>
            <person name="Lopes M.R."/>
            <person name="Hittinger C.T."/>
            <person name="Goker M."/>
            <person name="Salamov A."/>
            <person name="Wisecaver J."/>
            <person name="Long T.M."/>
            <person name="Aerts A.L."/>
            <person name="Barry K."/>
            <person name="Choi C."/>
            <person name="Clum A."/>
            <person name="Coughlan A.Y."/>
            <person name="Deshpande S."/>
            <person name="Douglass A.P."/>
            <person name="Hanson S.J."/>
            <person name="Klenk H.-P."/>
            <person name="LaButti K."/>
            <person name="Lapidus A."/>
            <person name="Lindquist E."/>
            <person name="Lipzen A."/>
            <person name="Meier-kolthoff J.P."/>
            <person name="Ohm R.A."/>
            <person name="Otillar R.P."/>
            <person name="Pangilinan J."/>
            <person name="Peng Y."/>
            <person name="Rokas A."/>
            <person name="Rosa C.A."/>
            <person name="Scheuner C."/>
            <person name="Sibirny A.A."/>
            <person name="Slot J.C."/>
            <person name="Stielow J.B."/>
            <person name="Sun H."/>
            <person name="Kurtzman C.P."/>
            <person name="Blackwell M."/>
            <person name="Grigoriev I.V."/>
            <person name="Jeffries T.W."/>
        </authorList>
    </citation>
    <scope>NUCLEOTIDE SEQUENCE [LARGE SCALE GENOMIC DNA]</scope>
    <source>
        <strain evidence="1 2">NRRL YB-4993</strain>
    </source>
</reference>
<dbReference type="RefSeq" id="XP_018711143.1">
    <property type="nucleotide sequence ID" value="XM_018856094.1"/>
</dbReference>
<protein>
    <submittedName>
        <fullName evidence="1">Uncharacterized protein</fullName>
    </submittedName>
</protein>
<comment type="caution">
    <text evidence="1">The sequence shown here is derived from an EMBL/GenBank/DDBJ whole genome shotgun (WGS) entry which is preliminary data.</text>
</comment>
<keyword evidence="2" id="KW-1185">Reference proteome</keyword>
<dbReference type="EMBL" id="LXTC01000004">
    <property type="protein sequence ID" value="OBA20621.1"/>
    <property type="molecule type" value="Genomic_DNA"/>
</dbReference>
<evidence type="ECO:0000313" key="1">
    <source>
        <dbReference type="EMBL" id="OBA20621.1"/>
    </source>
</evidence>
<organism evidence="1 2">
    <name type="scientific">Metschnikowia bicuspidata var. bicuspidata NRRL YB-4993</name>
    <dbReference type="NCBI Taxonomy" id="869754"/>
    <lineage>
        <taxon>Eukaryota</taxon>
        <taxon>Fungi</taxon>
        <taxon>Dikarya</taxon>
        <taxon>Ascomycota</taxon>
        <taxon>Saccharomycotina</taxon>
        <taxon>Pichiomycetes</taxon>
        <taxon>Metschnikowiaceae</taxon>
        <taxon>Metschnikowia</taxon>
    </lineage>
</organism>
<proteinExistence type="predicted"/>
<gene>
    <name evidence="1" type="ORF">METBIDRAFT_32594</name>
</gene>
<dbReference type="AlphaFoldDB" id="A0A1A0H9C5"/>
<accession>A0A1A0H9C5</accession>
<name>A0A1A0H9C5_9ASCO</name>
<sequence length="96" mass="10987">MPKSVRPVASIWAFLNAALFLKSRPRTLVGQTDHNRRQLAKIQTSQEIWRGRLAMHRLCLQDRAIKQVSKSRLTGRQELPHMSKVFAGPPEIPADF</sequence>
<dbReference type="Proteomes" id="UP000092555">
    <property type="component" value="Unassembled WGS sequence"/>
</dbReference>
<dbReference type="GeneID" id="30029070"/>